<keyword evidence="3" id="KW-1185">Reference proteome</keyword>
<comment type="caution">
    <text evidence="2">The sequence shown here is derived from an EMBL/GenBank/DDBJ whole genome shotgun (WGS) entry which is preliminary data.</text>
</comment>
<dbReference type="EMBL" id="AASE01000012">
    <property type="protein sequence ID" value="EAT58840.1"/>
    <property type="molecule type" value="Genomic_DNA"/>
</dbReference>
<protein>
    <submittedName>
        <fullName evidence="2">Uncharacterized protein</fullName>
    </submittedName>
</protein>
<sequence length="105" mass="12145">MHICPRISSPSTQAYPPDLSHHDKEEKPSVLTQHFQYEEDEEQHLLRKCMFIFEGSKKDRQECFRSIVMEQLVKEHDDTLFSAMGYDEAFAQNIVLLSSANLGQG</sequence>
<name>Q0YR98_9CHLB</name>
<organism evidence="2 3">
    <name type="scientific">Chlorobium ferrooxidans DSM 13031</name>
    <dbReference type="NCBI Taxonomy" id="377431"/>
    <lineage>
        <taxon>Bacteria</taxon>
        <taxon>Pseudomonadati</taxon>
        <taxon>Chlorobiota</taxon>
        <taxon>Chlorobiia</taxon>
        <taxon>Chlorobiales</taxon>
        <taxon>Chlorobiaceae</taxon>
        <taxon>Chlorobium/Pelodictyon group</taxon>
        <taxon>Chlorobium</taxon>
    </lineage>
</organism>
<evidence type="ECO:0000313" key="2">
    <source>
        <dbReference type="EMBL" id="EAT58840.1"/>
    </source>
</evidence>
<proteinExistence type="predicted"/>
<dbReference type="AlphaFoldDB" id="Q0YR98"/>
<evidence type="ECO:0000313" key="3">
    <source>
        <dbReference type="Proteomes" id="UP000004162"/>
    </source>
</evidence>
<gene>
    <name evidence="2" type="ORF">CferDRAFT_0814</name>
</gene>
<dbReference type="Proteomes" id="UP000004162">
    <property type="component" value="Unassembled WGS sequence"/>
</dbReference>
<accession>Q0YR98</accession>
<reference evidence="2 3" key="1">
    <citation type="submission" date="2006-07" db="EMBL/GenBank/DDBJ databases">
        <title>Annotation of the draft genome assembly of Chlorobium ferroxidans DSM 13031.</title>
        <authorList>
            <consortium name="US DOE Joint Genome Institute (JGI-ORNL)"/>
            <person name="Larimer F."/>
            <person name="Land M."/>
            <person name="Hauser L."/>
        </authorList>
    </citation>
    <scope>NUCLEOTIDE SEQUENCE [LARGE SCALE GENOMIC DNA]</scope>
    <source>
        <strain evidence="2 3">DSM 13031</strain>
    </source>
</reference>
<feature type="region of interest" description="Disordered" evidence="1">
    <location>
        <begin position="1"/>
        <end position="26"/>
    </location>
</feature>
<reference evidence="2 3" key="2">
    <citation type="submission" date="2006-07" db="EMBL/GenBank/DDBJ databases">
        <title>Sequencing of the draft genome and assembly of Chlorobium ferroxidans DSM 13031.</title>
        <authorList>
            <consortium name="US DOE Joint Genome Institute (JGI-PGF)"/>
            <person name="Copeland A."/>
            <person name="Lucas S."/>
            <person name="Lapidus A."/>
            <person name="Barry K."/>
            <person name="Glavina del Rio T."/>
            <person name="Dalin E."/>
            <person name="Tice H."/>
            <person name="Bruce D."/>
            <person name="Pitluck S."/>
            <person name="Richardson P."/>
        </authorList>
    </citation>
    <scope>NUCLEOTIDE SEQUENCE [LARGE SCALE GENOMIC DNA]</scope>
    <source>
        <strain evidence="2 3">DSM 13031</strain>
    </source>
</reference>
<evidence type="ECO:0000256" key="1">
    <source>
        <dbReference type="SAM" id="MobiDB-lite"/>
    </source>
</evidence>